<evidence type="ECO:0000313" key="2">
    <source>
        <dbReference type="EMBL" id="MFC4979790.1"/>
    </source>
</evidence>
<comment type="caution">
    <text evidence="2">The sequence shown here is derived from an EMBL/GenBank/DDBJ whole genome shotgun (WGS) entry which is preliminary data.</text>
</comment>
<protein>
    <submittedName>
        <fullName evidence="2">VOC family protein</fullName>
    </submittedName>
</protein>
<proteinExistence type="predicted"/>
<dbReference type="Pfam" id="PF00903">
    <property type="entry name" value="Glyoxalase"/>
    <property type="match status" value="1"/>
</dbReference>
<feature type="domain" description="VOC" evidence="1">
    <location>
        <begin position="13"/>
        <end position="125"/>
    </location>
</feature>
<dbReference type="EMBL" id="JBHSJE010000003">
    <property type="protein sequence ID" value="MFC4979790.1"/>
    <property type="molecule type" value="Genomic_DNA"/>
</dbReference>
<dbReference type="PANTHER" id="PTHR33993:SF10">
    <property type="entry name" value="CONSERVED PROTEIN"/>
    <property type="match status" value="1"/>
</dbReference>
<dbReference type="InterPro" id="IPR029068">
    <property type="entry name" value="Glyas_Bleomycin-R_OHBP_Dase"/>
</dbReference>
<dbReference type="PANTHER" id="PTHR33993">
    <property type="entry name" value="GLYOXALASE-RELATED"/>
    <property type="match status" value="1"/>
</dbReference>
<dbReference type="Gene3D" id="3.10.180.10">
    <property type="entry name" value="2,3-Dihydroxybiphenyl 1,2-Dioxygenase, domain 1"/>
    <property type="match status" value="2"/>
</dbReference>
<dbReference type="InterPro" id="IPR037523">
    <property type="entry name" value="VOC_core"/>
</dbReference>
<organism evidence="2 3">
    <name type="scientific">Streptomyces atroolivaceus</name>
    <dbReference type="NCBI Taxonomy" id="66869"/>
    <lineage>
        <taxon>Bacteria</taxon>
        <taxon>Bacillati</taxon>
        <taxon>Actinomycetota</taxon>
        <taxon>Actinomycetes</taxon>
        <taxon>Kitasatosporales</taxon>
        <taxon>Streptomycetaceae</taxon>
        <taxon>Streptomyces</taxon>
    </lineage>
</organism>
<sequence length="259" mass="27420">MSSAEYVAPTPGMPCWANLMVSDLRVSQAFYTAVLGWEFRQSSLGAGFLVGSAGGAPVAGIGERRAGFAPPSAWTPYFAVSDADLTAARVQERGATLAVGPVALGEGRAGLAADRDGATFGFWEGPAPAWSVGEGSAPARLDLQTRDVSEAAVFYGEVLGWGHDHGIDVVHRRDHVLVEREGKEVLSLWRGGAENSADPQTWPQWMVNFAVDDVEHAVAMASEGGGEVRVPTSAWVPDGSARVLRDPDGGLFTVSERRR</sequence>
<dbReference type="SUPFAM" id="SSF54593">
    <property type="entry name" value="Glyoxalase/Bleomycin resistance protein/Dihydroxybiphenyl dioxygenase"/>
    <property type="match status" value="2"/>
</dbReference>
<keyword evidence="3" id="KW-1185">Reference proteome</keyword>
<evidence type="ECO:0000259" key="1">
    <source>
        <dbReference type="PROSITE" id="PS51819"/>
    </source>
</evidence>
<dbReference type="GeneID" id="31234835"/>
<evidence type="ECO:0000313" key="3">
    <source>
        <dbReference type="Proteomes" id="UP001595908"/>
    </source>
</evidence>
<dbReference type="InterPro" id="IPR041581">
    <property type="entry name" value="Glyoxalase_6"/>
</dbReference>
<gene>
    <name evidence="2" type="ORF">ACFPL4_15685</name>
</gene>
<dbReference type="Pfam" id="PF18029">
    <property type="entry name" value="Glyoxalase_6"/>
    <property type="match status" value="1"/>
</dbReference>
<name>A0ABV9V9A4_STRAZ</name>
<dbReference type="CDD" id="cd07247">
    <property type="entry name" value="SgaA_N_like"/>
    <property type="match status" value="1"/>
</dbReference>
<dbReference type="Proteomes" id="UP001595908">
    <property type="component" value="Unassembled WGS sequence"/>
</dbReference>
<dbReference type="InterPro" id="IPR004360">
    <property type="entry name" value="Glyas_Fos-R_dOase_dom"/>
</dbReference>
<reference evidence="3" key="1">
    <citation type="journal article" date="2019" name="Int. J. Syst. Evol. Microbiol.">
        <title>The Global Catalogue of Microorganisms (GCM) 10K type strain sequencing project: providing services to taxonomists for standard genome sequencing and annotation.</title>
        <authorList>
            <consortium name="The Broad Institute Genomics Platform"/>
            <consortium name="The Broad Institute Genome Sequencing Center for Infectious Disease"/>
            <person name="Wu L."/>
            <person name="Ma J."/>
        </authorList>
    </citation>
    <scope>NUCLEOTIDE SEQUENCE [LARGE SCALE GENOMIC DNA]</scope>
    <source>
        <strain evidence="3">ICMP 257</strain>
    </source>
</reference>
<accession>A0ABV9V9A4</accession>
<dbReference type="InterPro" id="IPR052164">
    <property type="entry name" value="Anthracycline_SecMetBiosynth"/>
</dbReference>
<feature type="domain" description="VOC" evidence="1">
    <location>
        <begin position="137"/>
        <end position="257"/>
    </location>
</feature>
<dbReference type="PROSITE" id="PS51819">
    <property type="entry name" value="VOC"/>
    <property type="match status" value="2"/>
</dbReference>
<dbReference type="RefSeq" id="WP_033302438.1">
    <property type="nucleotide sequence ID" value="NZ_JBHSJE010000003.1"/>
</dbReference>